<keyword evidence="3" id="KW-1185">Reference proteome</keyword>
<feature type="region of interest" description="Disordered" evidence="1">
    <location>
        <begin position="87"/>
        <end position="167"/>
    </location>
</feature>
<sequence>MVVAVAALLLGGCGSGARQTPSAAEQVPRLGVLLDRIDGELAAHRYAEARHDLRAMKAEVARARGTGDLRATDAGLVLAAVDHLLSGLPSSATTGPTAGPTTSTTRPSPSASSKPARPRTTATPHASPSASPSPTQAPTTATPSSPTPTSSPSVQVSPAAATSSATP</sequence>
<protein>
    <submittedName>
        <fullName evidence="2">Uncharacterized protein</fullName>
    </submittedName>
</protein>
<accession>A0A3N0GF54</accession>
<feature type="compositionally biased region" description="Low complexity" evidence="1">
    <location>
        <begin position="89"/>
        <end position="167"/>
    </location>
</feature>
<proteinExistence type="predicted"/>
<dbReference type="Proteomes" id="UP000279994">
    <property type="component" value="Unassembled WGS sequence"/>
</dbReference>
<evidence type="ECO:0000313" key="3">
    <source>
        <dbReference type="Proteomes" id="UP000279994"/>
    </source>
</evidence>
<gene>
    <name evidence="2" type="ORF">EFL26_23380</name>
</gene>
<comment type="caution">
    <text evidence="2">The sequence shown here is derived from an EMBL/GenBank/DDBJ whole genome shotgun (WGS) entry which is preliminary data.</text>
</comment>
<evidence type="ECO:0000313" key="2">
    <source>
        <dbReference type="EMBL" id="RNM11093.1"/>
    </source>
</evidence>
<dbReference type="AlphaFoldDB" id="A0A3N0GF54"/>
<name>A0A3N0GF54_9ACTN</name>
<reference evidence="2 3" key="1">
    <citation type="submission" date="2018-11" db="EMBL/GenBank/DDBJ databases">
        <authorList>
            <person name="Li F."/>
        </authorList>
    </citation>
    <scope>NUCLEOTIDE SEQUENCE [LARGE SCALE GENOMIC DNA]</scope>
    <source>
        <strain evidence="2 3">Gsoil 818</strain>
    </source>
</reference>
<evidence type="ECO:0000256" key="1">
    <source>
        <dbReference type="SAM" id="MobiDB-lite"/>
    </source>
</evidence>
<organism evidence="2 3">
    <name type="scientific">Nocardioides pocheonensis</name>
    <dbReference type="NCBI Taxonomy" id="661485"/>
    <lineage>
        <taxon>Bacteria</taxon>
        <taxon>Bacillati</taxon>
        <taxon>Actinomycetota</taxon>
        <taxon>Actinomycetes</taxon>
        <taxon>Propionibacteriales</taxon>
        <taxon>Nocardioidaceae</taxon>
        <taxon>Nocardioides</taxon>
    </lineage>
</organism>
<dbReference type="EMBL" id="RJSF01000049">
    <property type="protein sequence ID" value="RNM11093.1"/>
    <property type="molecule type" value="Genomic_DNA"/>
</dbReference>